<feature type="compositionally biased region" description="Low complexity" evidence="1">
    <location>
        <begin position="7"/>
        <end position="28"/>
    </location>
</feature>
<feature type="region of interest" description="Disordered" evidence="1">
    <location>
        <begin position="370"/>
        <end position="783"/>
    </location>
</feature>
<proteinExistence type="predicted"/>
<comment type="caution">
    <text evidence="3">The sequence shown here is derived from an EMBL/GenBank/DDBJ whole genome shotgun (WGS) entry which is preliminary data.</text>
</comment>
<organism evidence="3 4">
    <name type="scientific">Neonectria magnoliae</name>
    <dbReference type="NCBI Taxonomy" id="2732573"/>
    <lineage>
        <taxon>Eukaryota</taxon>
        <taxon>Fungi</taxon>
        <taxon>Dikarya</taxon>
        <taxon>Ascomycota</taxon>
        <taxon>Pezizomycotina</taxon>
        <taxon>Sordariomycetes</taxon>
        <taxon>Hypocreomycetidae</taxon>
        <taxon>Hypocreales</taxon>
        <taxon>Nectriaceae</taxon>
        <taxon>Neonectria</taxon>
    </lineage>
</organism>
<protein>
    <submittedName>
        <fullName evidence="3">Uncharacterized protein</fullName>
    </submittedName>
</protein>
<evidence type="ECO:0000313" key="4">
    <source>
        <dbReference type="Proteomes" id="UP001498421"/>
    </source>
</evidence>
<feature type="region of interest" description="Disordered" evidence="1">
    <location>
        <begin position="314"/>
        <end position="335"/>
    </location>
</feature>
<feature type="compositionally biased region" description="Pro residues" evidence="1">
    <location>
        <begin position="565"/>
        <end position="584"/>
    </location>
</feature>
<feature type="compositionally biased region" description="Low complexity" evidence="1">
    <location>
        <begin position="392"/>
        <end position="433"/>
    </location>
</feature>
<name>A0ABR1IDS6_9HYPO</name>
<feature type="compositionally biased region" description="Low complexity" evidence="1">
    <location>
        <begin position="759"/>
        <end position="773"/>
    </location>
</feature>
<evidence type="ECO:0000313" key="3">
    <source>
        <dbReference type="EMBL" id="KAK7431694.1"/>
    </source>
</evidence>
<evidence type="ECO:0000256" key="1">
    <source>
        <dbReference type="SAM" id="MobiDB-lite"/>
    </source>
</evidence>
<evidence type="ECO:0000256" key="2">
    <source>
        <dbReference type="SAM" id="Phobius"/>
    </source>
</evidence>
<feature type="transmembrane region" description="Helical" evidence="2">
    <location>
        <begin position="52"/>
        <end position="76"/>
    </location>
</feature>
<reference evidence="3 4" key="1">
    <citation type="journal article" date="2025" name="Microbiol. Resour. Announc.">
        <title>Draft genome sequences for Neonectria magnoliae and Neonectria punicea, canker pathogens of Liriodendron tulipifera and Acer saccharum in West Virginia.</title>
        <authorList>
            <person name="Petronek H.M."/>
            <person name="Kasson M.T."/>
            <person name="Metheny A.M."/>
            <person name="Stauder C.M."/>
            <person name="Lovett B."/>
            <person name="Lynch S.C."/>
            <person name="Garnas J.R."/>
            <person name="Kasson L.R."/>
            <person name="Stajich J.E."/>
        </authorList>
    </citation>
    <scope>NUCLEOTIDE SEQUENCE [LARGE SCALE GENOMIC DNA]</scope>
    <source>
        <strain evidence="3 4">NRRL 64651</strain>
    </source>
</reference>
<keyword evidence="4" id="KW-1185">Reference proteome</keyword>
<keyword evidence="2" id="KW-1133">Transmembrane helix</keyword>
<dbReference type="Proteomes" id="UP001498421">
    <property type="component" value="Unassembled WGS sequence"/>
</dbReference>
<sequence>MITLRPTTISTSSTATESTTETSTSTGVAAGGGDGKGDDDGDDDNSLSRDQVAGISVGVLAAAGLAIGAILLARYYRHKKYPGMKTGFLPMRDTWGYKPSQSDSNKTNSWVAHQMPPPLDGFVQPPAPAYNRASYKPSAIGLALSPAQSRTTTQTLSPLRRISRLLPAKPVLPVLPLNISKRKSAPPPQDEWPGPQHYGGESRRDNIPRLPPLQITPSASLASMASPGRSRLPPPAPPKLQIPNPEGNNPMAPPSSHYQRESTMTEFEDDERASMSASAQVWRPPATPLSAATYYVADQYGNWVLGNAKNASQAPESQAAIPKPPPKDNANAPPAGILKVKNQDYVSPLSSDDSKTSLAPPAEIVSARWQASEAAQRPMGPRAQPYPNPLFSAAQSNPRRNSSNRRSLTRSLTRPRATSGSSDVTTITTSSEESSLDPTPPLEQQVNLSPVAESPHSSGRSPVAYPKIPTRDPKRISRVMNQNLNKRTAPPPTRPMVYYPPGQPSPTLGTMQPPSGPGMASNSAPKAGRKPAVNPGLPRSGSPTMRIVEPSPEPEEGAEEEQQRPAPPPKTRAPPFYFAPPYPQPLKSGLTSNPRGSAPGSGQPPTRPYRPYQPQQQQQQVSQRSYQNPLEEQQQQQLPQRSYQNPQQEQQQQPQRPYRIPQQQQHPLHHPYQQHQQQPQHQLHDNHHQWHPLQPPRKTNPDYNPSFGSDHSSSSSSLLAKRVGSDRAANMTIPTDPSRAKWRREDVSSQEASTPGRELPSTPTWLPRLTPTRRGQDLFLNVQ</sequence>
<dbReference type="EMBL" id="JAZAVK010000009">
    <property type="protein sequence ID" value="KAK7431694.1"/>
    <property type="molecule type" value="Genomic_DNA"/>
</dbReference>
<keyword evidence="2" id="KW-0472">Membrane</keyword>
<accession>A0ABR1IDS6</accession>
<keyword evidence="2" id="KW-0812">Transmembrane</keyword>
<feature type="region of interest" description="Disordered" evidence="1">
    <location>
        <begin position="1"/>
        <end position="47"/>
    </location>
</feature>
<feature type="compositionally biased region" description="Low complexity" evidence="1">
    <location>
        <begin position="706"/>
        <end position="717"/>
    </location>
</feature>
<gene>
    <name evidence="3" type="ORF">QQZ08_001631</name>
</gene>
<feature type="region of interest" description="Disordered" evidence="1">
    <location>
        <begin position="179"/>
        <end position="282"/>
    </location>
</feature>
<feature type="compositionally biased region" description="Low complexity" evidence="1">
    <location>
        <begin position="609"/>
        <end position="681"/>
    </location>
</feature>